<dbReference type="AlphaFoldDB" id="A0A645F9B2"/>
<name>A0A645F9B2_9ZZZZ</name>
<protein>
    <submittedName>
        <fullName evidence="1">Uncharacterized protein</fullName>
    </submittedName>
</protein>
<organism evidence="1">
    <name type="scientific">bioreactor metagenome</name>
    <dbReference type="NCBI Taxonomy" id="1076179"/>
    <lineage>
        <taxon>unclassified sequences</taxon>
        <taxon>metagenomes</taxon>
        <taxon>ecological metagenomes</taxon>
    </lineage>
</organism>
<proteinExistence type="predicted"/>
<sequence>MKLAGLNTSLTEGEADAPLSAYAAGAKVAVMAQRFLEKAGLN</sequence>
<reference evidence="1" key="1">
    <citation type="submission" date="2019-08" db="EMBL/GenBank/DDBJ databases">
        <authorList>
            <person name="Kucharzyk K."/>
            <person name="Murdoch R.W."/>
            <person name="Higgins S."/>
            <person name="Loffler F."/>
        </authorList>
    </citation>
    <scope>NUCLEOTIDE SEQUENCE</scope>
</reference>
<gene>
    <name evidence="1" type="ORF">SDC9_157437</name>
</gene>
<comment type="caution">
    <text evidence="1">The sequence shown here is derived from an EMBL/GenBank/DDBJ whole genome shotgun (WGS) entry which is preliminary data.</text>
</comment>
<dbReference type="EMBL" id="VSSQ01056284">
    <property type="protein sequence ID" value="MPN10142.1"/>
    <property type="molecule type" value="Genomic_DNA"/>
</dbReference>
<evidence type="ECO:0000313" key="1">
    <source>
        <dbReference type="EMBL" id="MPN10142.1"/>
    </source>
</evidence>
<accession>A0A645F9B2</accession>